<dbReference type="GO" id="GO:0016604">
    <property type="term" value="C:nuclear body"/>
    <property type="evidence" value="ECO:0007669"/>
    <property type="project" value="UniProtKB-SubCell"/>
</dbReference>
<dbReference type="CDD" id="cd16450">
    <property type="entry name" value="mRING-C3HGC3_RFWD3"/>
    <property type="match status" value="1"/>
</dbReference>
<dbReference type="GO" id="GO:0016567">
    <property type="term" value="P:protein ubiquitination"/>
    <property type="evidence" value="ECO:0007669"/>
    <property type="project" value="InterPro"/>
</dbReference>
<dbReference type="AlphaFoldDB" id="A0AAV8UBI6"/>
<dbReference type="Gene3D" id="2.130.10.10">
    <property type="entry name" value="YVTN repeat-like/Quinoprotein amine dehydrogenase"/>
    <property type="match status" value="1"/>
</dbReference>
<feature type="region of interest" description="Disordered" evidence="6">
    <location>
        <begin position="64"/>
        <end position="89"/>
    </location>
</feature>
<dbReference type="PROSITE" id="PS50089">
    <property type="entry name" value="ZF_RING_2"/>
    <property type="match status" value="1"/>
</dbReference>
<comment type="caution">
    <text evidence="8">The sequence shown here is derived from an EMBL/GenBank/DDBJ whole genome shotgun (WGS) entry which is preliminary data.</text>
</comment>
<dbReference type="Pfam" id="PF23419">
    <property type="entry name" value="WD40_RFWD3"/>
    <property type="match status" value="1"/>
</dbReference>
<protein>
    <recommendedName>
        <fullName evidence="2">RING-type E3 ubiquitin transferase</fullName>
        <ecNumber evidence="2">2.3.2.27</ecNumber>
    </recommendedName>
</protein>
<dbReference type="InterPro" id="IPR001841">
    <property type="entry name" value="Znf_RING"/>
</dbReference>
<dbReference type="InterPro" id="IPR037381">
    <property type="entry name" value="RFWD3"/>
</dbReference>
<evidence type="ECO:0000256" key="4">
    <source>
        <dbReference type="ARBA" id="ARBA00034306"/>
    </source>
</evidence>
<name>A0AAV8UBI6_9ROSI</name>
<dbReference type="EC" id="2.3.2.27" evidence="2"/>
<evidence type="ECO:0000313" key="8">
    <source>
        <dbReference type="EMBL" id="KAJ8899780.1"/>
    </source>
</evidence>
<feature type="compositionally biased region" description="Acidic residues" evidence="6">
    <location>
        <begin position="80"/>
        <end position="89"/>
    </location>
</feature>
<dbReference type="PANTHER" id="PTHR16047:SF13">
    <property type="entry name" value="E3 UBIQUITIN-PROTEIN LIGASE RFWD3"/>
    <property type="match status" value="1"/>
</dbReference>
<dbReference type="SUPFAM" id="SSF57850">
    <property type="entry name" value="RING/U-box"/>
    <property type="match status" value="1"/>
</dbReference>
<dbReference type="Pfam" id="PF13639">
    <property type="entry name" value="zf-RING_2"/>
    <property type="match status" value="1"/>
</dbReference>
<evidence type="ECO:0000256" key="3">
    <source>
        <dbReference type="ARBA" id="ARBA00022574"/>
    </source>
</evidence>
<dbReference type="InterPro" id="IPR036322">
    <property type="entry name" value="WD40_repeat_dom_sf"/>
</dbReference>
<dbReference type="InterPro" id="IPR056527">
    <property type="entry name" value="WD40_RFWD3"/>
</dbReference>
<keyword evidence="5" id="KW-0863">Zinc-finger</keyword>
<feature type="domain" description="RING-type" evidence="7">
    <location>
        <begin position="159"/>
        <end position="205"/>
    </location>
</feature>
<comment type="subcellular location">
    <subcellularLocation>
        <location evidence="4">Nucleus</location>
        <location evidence="4">Nuclear body</location>
    </subcellularLocation>
</comment>
<organism evidence="8 9">
    <name type="scientific">Erythroxylum novogranatense</name>
    <dbReference type="NCBI Taxonomy" id="1862640"/>
    <lineage>
        <taxon>Eukaryota</taxon>
        <taxon>Viridiplantae</taxon>
        <taxon>Streptophyta</taxon>
        <taxon>Embryophyta</taxon>
        <taxon>Tracheophyta</taxon>
        <taxon>Spermatophyta</taxon>
        <taxon>Magnoliopsida</taxon>
        <taxon>eudicotyledons</taxon>
        <taxon>Gunneridae</taxon>
        <taxon>Pentapetalae</taxon>
        <taxon>rosids</taxon>
        <taxon>fabids</taxon>
        <taxon>Malpighiales</taxon>
        <taxon>Erythroxylaceae</taxon>
        <taxon>Erythroxylum</taxon>
    </lineage>
</organism>
<keyword evidence="5" id="KW-0862">Zinc</keyword>
<dbReference type="GO" id="GO:0036297">
    <property type="term" value="P:interstrand cross-link repair"/>
    <property type="evidence" value="ECO:0007669"/>
    <property type="project" value="InterPro"/>
</dbReference>
<sequence length="666" mass="73340">MPLFGIKLPRAIVHLPSRKTSPFRPPLQLYRASMAEPYIVDDDEPYIEGDYEEELEYVVDEFLRSERGNSSGSETHSGGEEDGDDEYDDPIYEIDAEYGEHPRNLNSFGVPDNDPSSRRVSGVSGGEVDETGQVGGEGISLNGEDSGESSRAESDGVVCPICMEPWTGEGGHHICCLPCGHVFGLSCINKWIRQKRGSAKCPQCNRKCSLNGVRKLYAPRIAVVDEESKQRIQFLEDKCAFLEKKDADWCQKESDWQKKEAELQLKVSQLSERTIYLEHLVGDLHRPLGSITSDAVRHGQFLSGNGVTPKFCSKDYLSSFMLQIELPVEGARLFDIDAPSQILLLARRQSGTGGSYVLTKTSLLPPHENEDITLPSAMKMIKDLHISPLNGNLALLASIGKKLSVLSLESNNVVLSYDLPAASWSCSWDICYPNHIYAGLQNGLLQVFDMRQTAKPIETRVGISTKPIHTIHTLQRSSSIPLGVRKVISASSAGICEWNLNSNEERPSLIPETSDQGVCISLAHSPGSDDIVASYRPRAEVSCEMDFSQPILTPAGVGRGTQGSHRYLKRVGSSYLNLGAASATVSDIRLPKSTIIERDHKKPLFATGDEATHGLILQELPSFSFAQLLKSHQHFICDVKHTSAFDQSLLCCLSEKTFQLFGTTIL</sequence>
<dbReference type="PANTHER" id="PTHR16047">
    <property type="entry name" value="RFWD3 PROTEIN"/>
    <property type="match status" value="1"/>
</dbReference>
<dbReference type="SUPFAM" id="SSF50978">
    <property type="entry name" value="WD40 repeat-like"/>
    <property type="match status" value="1"/>
</dbReference>
<accession>A0AAV8UBI6</accession>
<keyword evidence="5" id="KW-0479">Metal-binding</keyword>
<dbReference type="InterPro" id="IPR013083">
    <property type="entry name" value="Znf_RING/FYVE/PHD"/>
</dbReference>
<comment type="catalytic activity">
    <reaction evidence="1">
        <text>S-ubiquitinyl-[E2 ubiquitin-conjugating enzyme]-L-cysteine + [acceptor protein]-L-lysine = [E2 ubiquitin-conjugating enzyme]-L-cysteine + N(6)-ubiquitinyl-[acceptor protein]-L-lysine.</text>
        <dbReference type="EC" id="2.3.2.27"/>
    </reaction>
</comment>
<dbReference type="GO" id="GO:0008270">
    <property type="term" value="F:zinc ion binding"/>
    <property type="evidence" value="ECO:0007669"/>
    <property type="project" value="UniProtKB-KW"/>
</dbReference>
<dbReference type="Proteomes" id="UP001159364">
    <property type="component" value="Linkage Group LG08"/>
</dbReference>
<keyword evidence="3" id="KW-0853">WD repeat</keyword>
<evidence type="ECO:0000259" key="7">
    <source>
        <dbReference type="PROSITE" id="PS50089"/>
    </source>
</evidence>
<evidence type="ECO:0000313" key="9">
    <source>
        <dbReference type="Proteomes" id="UP001159364"/>
    </source>
</evidence>
<dbReference type="EMBL" id="JAIWQS010000008">
    <property type="protein sequence ID" value="KAJ8899780.1"/>
    <property type="molecule type" value="Genomic_DNA"/>
</dbReference>
<proteinExistence type="predicted"/>
<gene>
    <name evidence="8" type="ORF">K2173_019480</name>
</gene>
<reference evidence="8 9" key="1">
    <citation type="submission" date="2021-09" db="EMBL/GenBank/DDBJ databases">
        <title>Genomic insights and catalytic innovation underlie evolution of tropane alkaloids biosynthesis.</title>
        <authorList>
            <person name="Wang Y.-J."/>
            <person name="Tian T."/>
            <person name="Huang J.-P."/>
            <person name="Huang S.-X."/>
        </authorList>
    </citation>
    <scope>NUCLEOTIDE SEQUENCE [LARGE SCALE GENOMIC DNA]</scope>
    <source>
        <strain evidence="8">KIB-2018</strain>
        <tissue evidence="8">Leaf</tissue>
    </source>
</reference>
<dbReference type="InterPro" id="IPR015943">
    <property type="entry name" value="WD40/YVTN_repeat-like_dom_sf"/>
</dbReference>
<keyword evidence="9" id="KW-1185">Reference proteome</keyword>
<evidence type="ECO:0000256" key="1">
    <source>
        <dbReference type="ARBA" id="ARBA00000900"/>
    </source>
</evidence>
<evidence type="ECO:0000256" key="5">
    <source>
        <dbReference type="PROSITE-ProRule" id="PRU00175"/>
    </source>
</evidence>
<evidence type="ECO:0000256" key="2">
    <source>
        <dbReference type="ARBA" id="ARBA00012483"/>
    </source>
</evidence>
<dbReference type="SMART" id="SM00184">
    <property type="entry name" value="RING"/>
    <property type="match status" value="1"/>
</dbReference>
<dbReference type="Gene3D" id="3.30.40.10">
    <property type="entry name" value="Zinc/RING finger domain, C3HC4 (zinc finger)"/>
    <property type="match status" value="1"/>
</dbReference>
<dbReference type="GO" id="GO:0061630">
    <property type="term" value="F:ubiquitin protein ligase activity"/>
    <property type="evidence" value="ECO:0007669"/>
    <property type="project" value="UniProtKB-EC"/>
</dbReference>
<evidence type="ECO:0000256" key="6">
    <source>
        <dbReference type="SAM" id="MobiDB-lite"/>
    </source>
</evidence>
<feature type="region of interest" description="Disordered" evidence="6">
    <location>
        <begin position="101"/>
        <end position="152"/>
    </location>
</feature>